<gene>
    <name evidence="2" type="ORF">ACFOSH_00285</name>
</gene>
<keyword evidence="1" id="KW-1133">Transmembrane helix</keyword>
<accession>A0ABV7NNP7</accession>
<keyword evidence="3" id="KW-1185">Reference proteome</keyword>
<evidence type="ECO:0000313" key="2">
    <source>
        <dbReference type="EMBL" id="MFC3447855.1"/>
    </source>
</evidence>
<name>A0ABV7NNP7_9PSEU</name>
<dbReference type="EMBL" id="JBHRWK010000002">
    <property type="protein sequence ID" value="MFC3447855.1"/>
    <property type="molecule type" value="Genomic_DNA"/>
</dbReference>
<feature type="transmembrane region" description="Helical" evidence="1">
    <location>
        <begin position="20"/>
        <end position="39"/>
    </location>
</feature>
<keyword evidence="1" id="KW-0472">Membrane</keyword>
<reference evidence="3" key="1">
    <citation type="journal article" date="2019" name="Int. J. Syst. Evol. Microbiol.">
        <title>The Global Catalogue of Microorganisms (GCM) 10K type strain sequencing project: providing services to taxonomists for standard genome sequencing and annotation.</title>
        <authorList>
            <consortium name="The Broad Institute Genomics Platform"/>
            <consortium name="The Broad Institute Genome Sequencing Center for Infectious Disease"/>
            <person name="Wu L."/>
            <person name="Ma J."/>
        </authorList>
    </citation>
    <scope>NUCLEOTIDE SEQUENCE [LARGE SCALE GENOMIC DNA]</scope>
    <source>
        <strain evidence="3">CGMCC 4.7676</strain>
    </source>
</reference>
<proteinExistence type="predicted"/>
<keyword evidence="1" id="KW-0812">Transmembrane</keyword>
<evidence type="ECO:0000313" key="3">
    <source>
        <dbReference type="Proteomes" id="UP001595645"/>
    </source>
</evidence>
<evidence type="ECO:0000256" key="1">
    <source>
        <dbReference type="SAM" id="Phobius"/>
    </source>
</evidence>
<organism evidence="2 3">
    <name type="scientific">Amycolatopsis speibonae</name>
    <dbReference type="NCBI Taxonomy" id="1450224"/>
    <lineage>
        <taxon>Bacteria</taxon>
        <taxon>Bacillati</taxon>
        <taxon>Actinomycetota</taxon>
        <taxon>Actinomycetes</taxon>
        <taxon>Pseudonocardiales</taxon>
        <taxon>Pseudonocardiaceae</taxon>
        <taxon>Amycolatopsis</taxon>
    </lineage>
</organism>
<dbReference type="RefSeq" id="WP_378236518.1">
    <property type="nucleotide sequence ID" value="NZ_JBHRWK010000002.1"/>
</dbReference>
<comment type="caution">
    <text evidence="2">The sequence shown here is derived from an EMBL/GenBank/DDBJ whole genome shotgun (WGS) entry which is preliminary data.</text>
</comment>
<dbReference type="Proteomes" id="UP001595645">
    <property type="component" value="Unassembled WGS sequence"/>
</dbReference>
<protein>
    <submittedName>
        <fullName evidence="2">Uncharacterized protein</fullName>
    </submittedName>
</protein>
<sequence>MPDVTPAPVVLHTQSRWEPRSGVMMFAVVATAEAAMVVSGPSSIR</sequence>